<dbReference type="OrthoDB" id="9799347at2"/>
<evidence type="ECO:0000259" key="2">
    <source>
        <dbReference type="PROSITE" id="PS51352"/>
    </source>
</evidence>
<evidence type="ECO:0000313" key="4">
    <source>
        <dbReference type="Proteomes" id="UP000070299"/>
    </source>
</evidence>
<dbReference type="InterPro" id="IPR017937">
    <property type="entry name" value="Thioredoxin_CS"/>
</dbReference>
<name>A0A136A112_9ALTE</name>
<gene>
    <name evidence="3" type="ORF">AX660_12090</name>
</gene>
<accession>A0A136A112</accession>
<dbReference type="PROSITE" id="PS00194">
    <property type="entry name" value="THIOREDOXIN_1"/>
    <property type="match status" value="1"/>
</dbReference>
<dbReference type="GO" id="GO:0016209">
    <property type="term" value="F:antioxidant activity"/>
    <property type="evidence" value="ECO:0007669"/>
    <property type="project" value="InterPro"/>
</dbReference>
<dbReference type="EMBL" id="LSNE01000005">
    <property type="protein sequence ID" value="KXI28921.1"/>
    <property type="molecule type" value="Genomic_DNA"/>
</dbReference>
<dbReference type="PANTHER" id="PTHR42852">
    <property type="entry name" value="THIOL:DISULFIDE INTERCHANGE PROTEIN DSBE"/>
    <property type="match status" value="1"/>
</dbReference>
<keyword evidence="1" id="KW-0676">Redox-active center</keyword>
<dbReference type="CDD" id="cd02966">
    <property type="entry name" value="TlpA_like_family"/>
    <property type="match status" value="1"/>
</dbReference>
<dbReference type="PANTHER" id="PTHR42852:SF18">
    <property type="entry name" value="CHROMOSOME UNDETERMINED SCAFFOLD_47, WHOLE GENOME SHOTGUN SEQUENCE"/>
    <property type="match status" value="1"/>
</dbReference>
<dbReference type="RefSeq" id="WP_068375809.1">
    <property type="nucleotide sequence ID" value="NZ_LSNE01000005.1"/>
</dbReference>
<sequence length="154" mass="17472">MKKALLALLAVCAVVAGLSVNLLFKVDFVTLDGESKQWRDLHGQWVVVNYFAQWCAPCLREIPELNEFYRENKQIAMFAVSFDTLNQQQLLALREQHNIEFPILAEISATPWQQMPKTLPHTLIIDPQGKIVRELKGEQSAASLLRVITKLQGS</sequence>
<protein>
    <submittedName>
        <fullName evidence="3">Redoxin</fullName>
    </submittedName>
</protein>
<evidence type="ECO:0000313" key="3">
    <source>
        <dbReference type="EMBL" id="KXI28921.1"/>
    </source>
</evidence>
<dbReference type="InterPro" id="IPR013766">
    <property type="entry name" value="Thioredoxin_domain"/>
</dbReference>
<feature type="domain" description="Thioredoxin" evidence="2">
    <location>
        <begin position="15"/>
        <end position="153"/>
    </location>
</feature>
<dbReference type="InterPro" id="IPR036249">
    <property type="entry name" value="Thioredoxin-like_sf"/>
</dbReference>
<dbReference type="Pfam" id="PF00578">
    <property type="entry name" value="AhpC-TSA"/>
    <property type="match status" value="1"/>
</dbReference>
<dbReference type="InterPro" id="IPR050553">
    <property type="entry name" value="Thioredoxin_ResA/DsbE_sf"/>
</dbReference>
<dbReference type="PROSITE" id="PS51352">
    <property type="entry name" value="THIOREDOXIN_2"/>
    <property type="match status" value="1"/>
</dbReference>
<organism evidence="3 4">
    <name type="scientific">Paraglaciecola hydrolytica</name>
    <dbReference type="NCBI Taxonomy" id="1799789"/>
    <lineage>
        <taxon>Bacteria</taxon>
        <taxon>Pseudomonadati</taxon>
        <taxon>Pseudomonadota</taxon>
        <taxon>Gammaproteobacteria</taxon>
        <taxon>Alteromonadales</taxon>
        <taxon>Alteromonadaceae</taxon>
        <taxon>Paraglaciecola</taxon>
    </lineage>
</organism>
<dbReference type="GO" id="GO:0015036">
    <property type="term" value="F:disulfide oxidoreductase activity"/>
    <property type="evidence" value="ECO:0007669"/>
    <property type="project" value="UniProtKB-ARBA"/>
</dbReference>
<proteinExistence type="predicted"/>
<dbReference type="STRING" id="1799789.AX660_12090"/>
<dbReference type="Gene3D" id="3.40.30.10">
    <property type="entry name" value="Glutaredoxin"/>
    <property type="match status" value="1"/>
</dbReference>
<dbReference type="SUPFAM" id="SSF52833">
    <property type="entry name" value="Thioredoxin-like"/>
    <property type="match status" value="1"/>
</dbReference>
<reference evidence="4" key="1">
    <citation type="submission" date="2016-02" db="EMBL/GenBank/DDBJ databases">
        <authorList>
            <person name="Schultz-Johansen M."/>
            <person name="Glaring M.A."/>
            <person name="Bech P.K."/>
            <person name="Stougaard P."/>
        </authorList>
    </citation>
    <scope>NUCLEOTIDE SEQUENCE [LARGE SCALE GENOMIC DNA]</scope>
    <source>
        <strain evidence="4">S66</strain>
    </source>
</reference>
<dbReference type="InterPro" id="IPR000866">
    <property type="entry name" value="AhpC/TSA"/>
</dbReference>
<keyword evidence="4" id="KW-1185">Reference proteome</keyword>
<comment type="caution">
    <text evidence="3">The sequence shown here is derived from an EMBL/GenBank/DDBJ whole genome shotgun (WGS) entry which is preliminary data.</text>
</comment>
<dbReference type="AlphaFoldDB" id="A0A136A112"/>
<dbReference type="Proteomes" id="UP000070299">
    <property type="component" value="Unassembled WGS sequence"/>
</dbReference>
<evidence type="ECO:0000256" key="1">
    <source>
        <dbReference type="ARBA" id="ARBA00023284"/>
    </source>
</evidence>